<dbReference type="SUPFAM" id="SSF52540">
    <property type="entry name" value="P-loop containing nucleoside triphosphate hydrolases"/>
    <property type="match status" value="1"/>
</dbReference>
<dbReference type="InterPro" id="IPR027417">
    <property type="entry name" value="P-loop_NTPase"/>
</dbReference>
<evidence type="ECO:0000256" key="1">
    <source>
        <dbReference type="ARBA" id="ARBA00022448"/>
    </source>
</evidence>
<gene>
    <name evidence="10" type="ORF">M3P05_01325</name>
</gene>
<dbReference type="Gene3D" id="3.40.50.300">
    <property type="entry name" value="P-loop containing nucleotide triphosphate hydrolases"/>
    <property type="match status" value="1"/>
</dbReference>
<evidence type="ECO:0000256" key="2">
    <source>
        <dbReference type="ARBA" id="ARBA00022475"/>
    </source>
</evidence>
<evidence type="ECO:0000256" key="8">
    <source>
        <dbReference type="ARBA" id="ARBA00023136"/>
    </source>
</evidence>
<evidence type="ECO:0000259" key="9">
    <source>
        <dbReference type="PROSITE" id="PS50893"/>
    </source>
</evidence>
<keyword evidence="4" id="KW-0547">Nucleotide-binding</keyword>
<dbReference type="Proteomes" id="UP001203338">
    <property type="component" value="Unassembled WGS sequence"/>
</dbReference>
<reference evidence="10 11" key="1">
    <citation type="submission" date="2022-05" db="EMBL/GenBank/DDBJ databases">
        <authorList>
            <person name="Park J.-S."/>
        </authorList>
    </citation>
    <scope>NUCLEOTIDE SEQUENCE [LARGE SCALE GENOMIC DNA]</scope>
    <source>
        <strain evidence="10 11">2012CJ34-2</strain>
    </source>
</reference>
<keyword evidence="3" id="KW-0410">Iron transport</keyword>
<dbReference type="PROSITE" id="PS00211">
    <property type="entry name" value="ABC_TRANSPORTER_1"/>
    <property type="match status" value="1"/>
</dbReference>
<evidence type="ECO:0000313" key="10">
    <source>
        <dbReference type="EMBL" id="MCL6268594.1"/>
    </source>
</evidence>
<dbReference type="SMART" id="SM00382">
    <property type="entry name" value="AAA"/>
    <property type="match status" value="1"/>
</dbReference>
<keyword evidence="11" id="KW-1185">Reference proteome</keyword>
<dbReference type="PROSITE" id="PS50893">
    <property type="entry name" value="ABC_TRANSPORTER_2"/>
    <property type="match status" value="1"/>
</dbReference>
<evidence type="ECO:0000256" key="4">
    <source>
        <dbReference type="ARBA" id="ARBA00022741"/>
    </source>
</evidence>
<dbReference type="InterPro" id="IPR003593">
    <property type="entry name" value="AAA+_ATPase"/>
</dbReference>
<keyword evidence="5 10" id="KW-0067">ATP-binding</keyword>
<dbReference type="InterPro" id="IPR003439">
    <property type="entry name" value="ABC_transporter-like_ATP-bd"/>
</dbReference>
<dbReference type="RefSeq" id="WP_249697426.1">
    <property type="nucleotide sequence ID" value="NZ_JAMFLX010000001.1"/>
</dbReference>
<protein>
    <submittedName>
        <fullName evidence="10">ABC transporter ATP-binding protein</fullName>
    </submittedName>
</protein>
<evidence type="ECO:0000256" key="6">
    <source>
        <dbReference type="ARBA" id="ARBA00023004"/>
    </source>
</evidence>
<dbReference type="GO" id="GO:0005524">
    <property type="term" value="F:ATP binding"/>
    <property type="evidence" value="ECO:0007669"/>
    <property type="project" value="UniProtKB-KW"/>
</dbReference>
<dbReference type="PANTHER" id="PTHR42781">
    <property type="entry name" value="SPERMIDINE/PUTRESCINE IMPORT ATP-BINDING PROTEIN POTA"/>
    <property type="match status" value="1"/>
</dbReference>
<comment type="caution">
    <text evidence="10">The sequence shown here is derived from an EMBL/GenBank/DDBJ whole genome shotgun (WGS) entry which is preliminary data.</text>
</comment>
<evidence type="ECO:0000256" key="3">
    <source>
        <dbReference type="ARBA" id="ARBA00022496"/>
    </source>
</evidence>
<keyword evidence="7" id="KW-0406">Ion transport</keyword>
<keyword evidence="1" id="KW-0813">Transport</keyword>
<evidence type="ECO:0000313" key="11">
    <source>
        <dbReference type="Proteomes" id="UP001203338"/>
    </source>
</evidence>
<evidence type="ECO:0000256" key="7">
    <source>
        <dbReference type="ARBA" id="ARBA00023065"/>
    </source>
</evidence>
<dbReference type="InterPro" id="IPR050093">
    <property type="entry name" value="ABC_SmlMolc_Importer"/>
</dbReference>
<dbReference type="InterPro" id="IPR017871">
    <property type="entry name" value="ABC_transporter-like_CS"/>
</dbReference>
<dbReference type="Pfam" id="PF00005">
    <property type="entry name" value="ABC_tran"/>
    <property type="match status" value="1"/>
</dbReference>
<evidence type="ECO:0000256" key="5">
    <source>
        <dbReference type="ARBA" id="ARBA00022840"/>
    </source>
</evidence>
<organism evidence="10 11">
    <name type="scientific">Parendozoicomonas callyspongiae</name>
    <dbReference type="NCBI Taxonomy" id="2942213"/>
    <lineage>
        <taxon>Bacteria</taxon>
        <taxon>Pseudomonadati</taxon>
        <taxon>Pseudomonadota</taxon>
        <taxon>Gammaproteobacteria</taxon>
        <taxon>Oceanospirillales</taxon>
        <taxon>Endozoicomonadaceae</taxon>
        <taxon>Parendozoicomonas</taxon>
    </lineage>
</organism>
<dbReference type="PANTHER" id="PTHR42781:SF4">
    <property type="entry name" value="SPERMIDINE_PUTRESCINE IMPORT ATP-BINDING PROTEIN POTA"/>
    <property type="match status" value="1"/>
</dbReference>
<dbReference type="EMBL" id="JAMFLX010000001">
    <property type="protein sequence ID" value="MCL6268594.1"/>
    <property type="molecule type" value="Genomic_DNA"/>
</dbReference>
<keyword evidence="6" id="KW-0408">Iron</keyword>
<dbReference type="InterPro" id="IPR015853">
    <property type="entry name" value="ABC_transpr_FbpC"/>
</dbReference>
<keyword evidence="8" id="KW-0472">Membrane</keyword>
<feature type="domain" description="ABC transporter" evidence="9">
    <location>
        <begin position="4"/>
        <end position="226"/>
    </location>
</feature>
<dbReference type="CDD" id="cd03259">
    <property type="entry name" value="ABC_Carb_Solutes_like"/>
    <property type="match status" value="1"/>
</dbReference>
<proteinExistence type="predicted"/>
<name>A0ABT0PB31_9GAMM</name>
<accession>A0ABT0PB31</accession>
<keyword evidence="2" id="KW-1003">Cell membrane</keyword>
<sequence>MSALDIKGLTCSYGLTRVISDLNLKIANGEIICLLGKSGCGKSTLLKAISGLLQPENGSITVHDTLVSSSEMMVSPENRNIGMIFQDYALFPHLDVFHNVAFGLKGQPRSDIKKRVQEMLELVSLEGLEKRYPHELSGGQQQRVAIARSLARKPSLLLLDEPFSNIDSEVRQRLIRDIRQILKQQHVAALFVTHSKEEGLDFADSVATMEQGRIRHVTTAKEVSSI</sequence>